<dbReference type="Pfam" id="PF01243">
    <property type="entry name" value="PNPOx_N"/>
    <property type="match status" value="1"/>
</dbReference>
<dbReference type="InterPro" id="IPR012349">
    <property type="entry name" value="Split_barrel_FMN-bd"/>
</dbReference>
<dbReference type="EMBL" id="JAMTCJ010000004">
    <property type="protein sequence ID" value="MCP2178236.1"/>
    <property type="molecule type" value="Genomic_DNA"/>
</dbReference>
<evidence type="ECO:0000313" key="3">
    <source>
        <dbReference type="EMBL" id="MCP2178236.1"/>
    </source>
</evidence>
<dbReference type="InterPro" id="IPR011576">
    <property type="entry name" value="Pyridox_Oxase_N"/>
</dbReference>
<gene>
    <name evidence="3" type="ORF">LX13_004077</name>
</gene>
<dbReference type="PANTHER" id="PTHR35176">
    <property type="entry name" value="HEME OXYGENASE HI_0854-RELATED"/>
    <property type="match status" value="1"/>
</dbReference>
<organism evidence="3 4">
    <name type="scientific">Williamsia maris</name>
    <dbReference type="NCBI Taxonomy" id="72806"/>
    <lineage>
        <taxon>Bacteria</taxon>
        <taxon>Bacillati</taxon>
        <taxon>Actinomycetota</taxon>
        <taxon>Actinomycetes</taxon>
        <taxon>Mycobacteriales</taxon>
        <taxon>Nocardiaceae</taxon>
        <taxon>Williamsia</taxon>
    </lineage>
</organism>
<protein>
    <submittedName>
        <fullName evidence="3">PPOX class probable F420-dependent enzyme</fullName>
    </submittedName>
</protein>
<keyword evidence="4" id="KW-1185">Reference proteome</keyword>
<dbReference type="Gene3D" id="2.30.110.10">
    <property type="entry name" value="Electron Transport, Fmn-binding Protein, Chain A"/>
    <property type="match status" value="1"/>
</dbReference>
<proteinExistence type="predicted"/>
<accession>A0ABT1HJW7</accession>
<evidence type="ECO:0000259" key="2">
    <source>
        <dbReference type="Pfam" id="PF01243"/>
    </source>
</evidence>
<dbReference type="SUPFAM" id="SSF50475">
    <property type="entry name" value="FMN-binding split barrel"/>
    <property type="match status" value="1"/>
</dbReference>
<feature type="domain" description="Pyridoxamine 5'-phosphate oxidase N-terminal" evidence="2">
    <location>
        <begin position="29"/>
        <end position="147"/>
    </location>
</feature>
<sequence length="157" mass="17250">MVSARSAGVGSRSAERGYAGFVPRTASDLTPAALEFLTDRHLASLTTLRADNTPHSVAVGVTYDAERQLARVITFEGSQKVRNTDRGQYASVTHVDGPRWLTLEGPARISRDADDIAEAVRRYALRYRQPKVNPRRVVIEISVTRILGSQSLLSTEN</sequence>
<dbReference type="NCBIfam" id="TIGR03618">
    <property type="entry name" value="Rv1155_F420"/>
    <property type="match status" value="1"/>
</dbReference>
<dbReference type="PANTHER" id="PTHR35176:SF1">
    <property type="entry name" value="F420H(2)-DEPENDENT BILIVERDIN REDUCTASE"/>
    <property type="match status" value="1"/>
</dbReference>
<evidence type="ECO:0000256" key="1">
    <source>
        <dbReference type="ARBA" id="ARBA00023002"/>
    </source>
</evidence>
<keyword evidence="1" id="KW-0560">Oxidoreductase</keyword>
<reference evidence="3 4" key="1">
    <citation type="submission" date="2022-06" db="EMBL/GenBank/DDBJ databases">
        <title>Genomic Encyclopedia of Archaeal and Bacterial Type Strains, Phase II (KMG-II): from individual species to whole genera.</title>
        <authorList>
            <person name="Goeker M."/>
        </authorList>
    </citation>
    <scope>NUCLEOTIDE SEQUENCE [LARGE SCALE GENOMIC DNA]</scope>
    <source>
        <strain evidence="3 4">DSM 44693</strain>
    </source>
</reference>
<dbReference type="InterPro" id="IPR052019">
    <property type="entry name" value="F420H2_bilvrd_red/Heme_oxyg"/>
</dbReference>
<evidence type="ECO:0000313" key="4">
    <source>
        <dbReference type="Proteomes" id="UP001206895"/>
    </source>
</evidence>
<dbReference type="InterPro" id="IPR019920">
    <property type="entry name" value="F420-binding_dom_put"/>
</dbReference>
<name>A0ABT1HJW7_9NOCA</name>
<comment type="caution">
    <text evidence="3">The sequence shown here is derived from an EMBL/GenBank/DDBJ whole genome shotgun (WGS) entry which is preliminary data.</text>
</comment>
<dbReference type="Proteomes" id="UP001206895">
    <property type="component" value="Unassembled WGS sequence"/>
</dbReference>